<evidence type="ECO:0000313" key="2">
    <source>
        <dbReference type="EMBL" id="BDS13539.1"/>
    </source>
</evidence>
<keyword evidence="1" id="KW-0472">Membrane</keyword>
<accession>A0A916DTT5</accession>
<dbReference type="AlphaFoldDB" id="A0A916DTT5"/>
<feature type="transmembrane region" description="Helical" evidence="1">
    <location>
        <begin position="25"/>
        <end position="46"/>
    </location>
</feature>
<dbReference type="Proteomes" id="UP001060919">
    <property type="component" value="Chromosome"/>
</dbReference>
<keyword evidence="1" id="KW-0812">Transmembrane</keyword>
<keyword evidence="1" id="KW-1133">Transmembrane helix</keyword>
<gene>
    <name evidence="2" type="ORF">AsAng_0042780</name>
</gene>
<proteinExistence type="predicted"/>
<sequence length="134" mass="15056">MEHHNILDQEELKVKLDYSDRSIRFLAYNLGILCIALLMALLVNYLEIWMGGKLLMVGIPLIAVLIGACIGFWNGIQSIRFRESGILRSCIGGLGNATLLIVLFLMFYAFFAIQKMDQPVVEPLEQAINPLLES</sequence>
<reference evidence="2" key="1">
    <citation type="submission" date="2022-09" db="EMBL/GenBank/DDBJ databases">
        <title>Aureispira anguillicida sp. nov., isolated from Leptocephalus of Japanese eel Anguilla japonica.</title>
        <authorList>
            <person name="Yuasa K."/>
            <person name="Mekata T."/>
            <person name="Ikunari K."/>
        </authorList>
    </citation>
    <scope>NUCLEOTIDE SEQUENCE</scope>
    <source>
        <strain evidence="2">EL160426</strain>
    </source>
</reference>
<dbReference type="KEGG" id="aup:AsAng_0042780"/>
<protein>
    <submittedName>
        <fullName evidence="2">Uncharacterized protein</fullName>
    </submittedName>
</protein>
<dbReference type="RefSeq" id="WP_264788806.1">
    <property type="nucleotide sequence ID" value="NZ_AP026867.1"/>
</dbReference>
<organism evidence="2 3">
    <name type="scientific">Aureispira anguillae</name>
    <dbReference type="NCBI Taxonomy" id="2864201"/>
    <lineage>
        <taxon>Bacteria</taxon>
        <taxon>Pseudomonadati</taxon>
        <taxon>Bacteroidota</taxon>
        <taxon>Saprospiria</taxon>
        <taxon>Saprospirales</taxon>
        <taxon>Saprospiraceae</taxon>
        <taxon>Aureispira</taxon>
    </lineage>
</organism>
<dbReference type="EMBL" id="AP026867">
    <property type="protein sequence ID" value="BDS13539.1"/>
    <property type="molecule type" value="Genomic_DNA"/>
</dbReference>
<feature type="transmembrane region" description="Helical" evidence="1">
    <location>
        <begin position="52"/>
        <end position="73"/>
    </location>
</feature>
<feature type="transmembrane region" description="Helical" evidence="1">
    <location>
        <begin position="85"/>
        <end position="111"/>
    </location>
</feature>
<evidence type="ECO:0000313" key="3">
    <source>
        <dbReference type="Proteomes" id="UP001060919"/>
    </source>
</evidence>
<evidence type="ECO:0000256" key="1">
    <source>
        <dbReference type="SAM" id="Phobius"/>
    </source>
</evidence>
<keyword evidence="3" id="KW-1185">Reference proteome</keyword>
<name>A0A916DTT5_9BACT</name>